<sequence length="57" mass="6241">MRLESNILKTSLTDQVLGQLLKIGGPICYKYAKPGQTNQATNHPNRLQSQVASSSLQ</sequence>
<dbReference type="EMBL" id="GBRH01229345">
    <property type="protein sequence ID" value="JAD68550.1"/>
    <property type="molecule type" value="Transcribed_RNA"/>
</dbReference>
<evidence type="ECO:0000256" key="1">
    <source>
        <dbReference type="SAM" id="MobiDB-lite"/>
    </source>
</evidence>
<name>A0A0A9C566_ARUDO</name>
<reference evidence="2" key="1">
    <citation type="submission" date="2014-09" db="EMBL/GenBank/DDBJ databases">
        <authorList>
            <person name="Magalhaes I.L.F."/>
            <person name="Oliveira U."/>
            <person name="Santos F.R."/>
            <person name="Vidigal T.H.D.A."/>
            <person name="Brescovit A.D."/>
            <person name="Santos A.J."/>
        </authorList>
    </citation>
    <scope>NUCLEOTIDE SEQUENCE</scope>
    <source>
        <tissue evidence="2">Shoot tissue taken approximately 20 cm above the soil surface</tissue>
    </source>
</reference>
<reference evidence="2" key="2">
    <citation type="journal article" date="2015" name="Data Brief">
        <title>Shoot transcriptome of the giant reed, Arundo donax.</title>
        <authorList>
            <person name="Barrero R.A."/>
            <person name="Guerrero F.D."/>
            <person name="Moolhuijzen P."/>
            <person name="Goolsby J.A."/>
            <person name="Tidwell J."/>
            <person name="Bellgard S.E."/>
            <person name="Bellgard M.I."/>
        </authorList>
    </citation>
    <scope>NUCLEOTIDE SEQUENCE</scope>
    <source>
        <tissue evidence="2">Shoot tissue taken approximately 20 cm above the soil surface</tissue>
    </source>
</reference>
<dbReference type="AlphaFoldDB" id="A0A0A9C566"/>
<evidence type="ECO:0000313" key="2">
    <source>
        <dbReference type="EMBL" id="JAD68550.1"/>
    </source>
</evidence>
<feature type="region of interest" description="Disordered" evidence="1">
    <location>
        <begin position="35"/>
        <end position="57"/>
    </location>
</feature>
<protein>
    <submittedName>
        <fullName evidence="2">Uncharacterized protein</fullName>
    </submittedName>
</protein>
<proteinExistence type="predicted"/>
<organism evidence="2">
    <name type="scientific">Arundo donax</name>
    <name type="common">Giant reed</name>
    <name type="synonym">Donax arundinaceus</name>
    <dbReference type="NCBI Taxonomy" id="35708"/>
    <lineage>
        <taxon>Eukaryota</taxon>
        <taxon>Viridiplantae</taxon>
        <taxon>Streptophyta</taxon>
        <taxon>Embryophyta</taxon>
        <taxon>Tracheophyta</taxon>
        <taxon>Spermatophyta</taxon>
        <taxon>Magnoliopsida</taxon>
        <taxon>Liliopsida</taxon>
        <taxon>Poales</taxon>
        <taxon>Poaceae</taxon>
        <taxon>PACMAD clade</taxon>
        <taxon>Arundinoideae</taxon>
        <taxon>Arundineae</taxon>
        <taxon>Arundo</taxon>
    </lineage>
</organism>
<accession>A0A0A9C566</accession>